<dbReference type="Pfam" id="PF20266">
    <property type="entry name" value="Mab-21_C"/>
    <property type="match status" value="1"/>
</dbReference>
<sequence length="411" mass="46542">MNQHQQTALKSVKRLKNALKETGAVQLKSYFIKTSVLWLCQDAPIESWSSITEAVSMILTWLENAVKRQYLPCFFWAEINLLDGFSAADLEATRDTIGRMREDLTRALLAQCIGKCIMDPLLAGPPEPLSERELRLRLARGLIFEGVVVGLRFRASAPAWSHWTALCVPALLRLSEPGLLEYSHHCNTGSYSQQLLLLHAFLVAPDDVIAEMRLTSTGDGLLAWDAAPLFRLLTDQDMNELLGSYEAVQAWWSQQLSLPPAERPPGLTMALDTPQGQKELLLNAELHTRACSASIPRWKRAHALLDHMSARVWKKNNLTLPSKQRCKEWLQDLRDSDLDEKLRRSDQIDIGTVTDLAGQWRGEMDRYLLDAGLGVDYDILRTQFQDRWRLRQYVLAERLAGKASLSVREAL</sequence>
<comment type="caution">
    <text evidence="3">The sequence shown here is derived from an EMBL/GenBank/DDBJ whole genome shotgun (WGS) entry which is preliminary data.</text>
</comment>
<dbReference type="Gene3D" id="1.10.1410.40">
    <property type="match status" value="1"/>
</dbReference>
<name>A0A6A4WEI3_AMPAM</name>
<organism evidence="3 4">
    <name type="scientific">Amphibalanus amphitrite</name>
    <name type="common">Striped barnacle</name>
    <name type="synonym">Balanus amphitrite</name>
    <dbReference type="NCBI Taxonomy" id="1232801"/>
    <lineage>
        <taxon>Eukaryota</taxon>
        <taxon>Metazoa</taxon>
        <taxon>Ecdysozoa</taxon>
        <taxon>Arthropoda</taxon>
        <taxon>Crustacea</taxon>
        <taxon>Multicrustacea</taxon>
        <taxon>Cirripedia</taxon>
        <taxon>Thoracica</taxon>
        <taxon>Thoracicalcarea</taxon>
        <taxon>Balanomorpha</taxon>
        <taxon>Balanoidea</taxon>
        <taxon>Balanidae</taxon>
        <taxon>Amphibalaninae</taxon>
        <taxon>Amphibalanus</taxon>
    </lineage>
</organism>
<evidence type="ECO:0000256" key="1">
    <source>
        <dbReference type="ARBA" id="ARBA00008307"/>
    </source>
</evidence>
<proteinExistence type="inferred from homology"/>
<dbReference type="AlphaFoldDB" id="A0A6A4WEI3"/>
<dbReference type="Proteomes" id="UP000440578">
    <property type="component" value="Unassembled WGS sequence"/>
</dbReference>
<dbReference type="PANTHER" id="PTHR10656:SF42">
    <property type="entry name" value="CYCLIC GMP-AMP SYNTHASE-LIKE PROTEIN-RELATED"/>
    <property type="match status" value="1"/>
</dbReference>
<keyword evidence="4" id="KW-1185">Reference proteome</keyword>
<dbReference type="InterPro" id="IPR046906">
    <property type="entry name" value="Mab-21_HhH/H2TH-like"/>
</dbReference>
<evidence type="ECO:0000259" key="2">
    <source>
        <dbReference type="Pfam" id="PF20266"/>
    </source>
</evidence>
<gene>
    <name evidence="3" type="ORF">FJT64_025669</name>
</gene>
<reference evidence="3 4" key="1">
    <citation type="submission" date="2019-07" db="EMBL/GenBank/DDBJ databases">
        <title>Draft genome assembly of a fouling barnacle, Amphibalanus amphitrite (Darwin, 1854): The first reference genome for Thecostraca.</title>
        <authorList>
            <person name="Kim W."/>
        </authorList>
    </citation>
    <scope>NUCLEOTIDE SEQUENCE [LARGE SCALE GENOMIC DNA]</scope>
    <source>
        <strain evidence="3">SNU_AA5</strain>
        <tissue evidence="3">Soma without cirri and trophi</tissue>
    </source>
</reference>
<dbReference type="PANTHER" id="PTHR10656">
    <property type="entry name" value="CELL FATE DETERMINING PROTEIN MAB21-RELATED"/>
    <property type="match status" value="1"/>
</dbReference>
<evidence type="ECO:0000313" key="4">
    <source>
        <dbReference type="Proteomes" id="UP000440578"/>
    </source>
</evidence>
<comment type="similarity">
    <text evidence="1">Belongs to the mab-21 family.</text>
</comment>
<evidence type="ECO:0000313" key="3">
    <source>
        <dbReference type="EMBL" id="KAF0302254.1"/>
    </source>
</evidence>
<accession>A0A6A4WEI3</accession>
<protein>
    <recommendedName>
        <fullName evidence="2">Mab-21-like HhH/H2TH-like domain-containing protein</fullName>
    </recommendedName>
</protein>
<feature type="domain" description="Mab-21-like HhH/H2TH-like" evidence="2">
    <location>
        <begin position="7"/>
        <end position="97"/>
    </location>
</feature>
<dbReference type="EMBL" id="VIIS01001078">
    <property type="protein sequence ID" value="KAF0302254.1"/>
    <property type="molecule type" value="Genomic_DNA"/>
</dbReference>